<dbReference type="PRINTS" id="PR00385">
    <property type="entry name" value="P450"/>
</dbReference>
<keyword evidence="8 10" id="KW-0503">Monooxygenase</keyword>
<reference evidence="12 13" key="1">
    <citation type="journal article" date="2012" name="New Phytol.">
        <title>Insight into trade-off between wood decay and parasitism from the genome of a fungal forest pathogen.</title>
        <authorList>
            <person name="Olson A."/>
            <person name="Aerts A."/>
            <person name="Asiegbu F."/>
            <person name="Belbahri L."/>
            <person name="Bouzid O."/>
            <person name="Broberg A."/>
            <person name="Canback B."/>
            <person name="Coutinho P.M."/>
            <person name="Cullen D."/>
            <person name="Dalman K."/>
            <person name="Deflorio G."/>
            <person name="van Diepen L.T."/>
            <person name="Dunand C."/>
            <person name="Duplessis S."/>
            <person name="Durling M."/>
            <person name="Gonthier P."/>
            <person name="Grimwood J."/>
            <person name="Fossdal C.G."/>
            <person name="Hansson D."/>
            <person name="Henrissat B."/>
            <person name="Hietala A."/>
            <person name="Himmelstrand K."/>
            <person name="Hoffmeister D."/>
            <person name="Hogberg N."/>
            <person name="James T.Y."/>
            <person name="Karlsson M."/>
            <person name="Kohler A."/>
            <person name="Kues U."/>
            <person name="Lee Y.H."/>
            <person name="Lin Y.C."/>
            <person name="Lind M."/>
            <person name="Lindquist E."/>
            <person name="Lombard V."/>
            <person name="Lucas S."/>
            <person name="Lunden K."/>
            <person name="Morin E."/>
            <person name="Murat C."/>
            <person name="Park J."/>
            <person name="Raffaello T."/>
            <person name="Rouze P."/>
            <person name="Salamov A."/>
            <person name="Schmutz J."/>
            <person name="Solheim H."/>
            <person name="Stahlberg J."/>
            <person name="Velez H."/>
            <person name="de Vries R.P."/>
            <person name="Wiebenga A."/>
            <person name="Woodward S."/>
            <person name="Yakovlev I."/>
            <person name="Garbelotto M."/>
            <person name="Martin F."/>
            <person name="Grigoriev I.V."/>
            <person name="Stenlid J."/>
        </authorList>
    </citation>
    <scope>NUCLEOTIDE SEQUENCE [LARGE SCALE GENOMIC DNA]</scope>
    <source>
        <strain evidence="12 13">TC 32-1</strain>
    </source>
</reference>
<evidence type="ECO:0000256" key="6">
    <source>
        <dbReference type="ARBA" id="ARBA00023002"/>
    </source>
</evidence>
<evidence type="ECO:0000256" key="1">
    <source>
        <dbReference type="ARBA" id="ARBA00001971"/>
    </source>
</evidence>
<dbReference type="eggNOG" id="KOG0156">
    <property type="taxonomic scope" value="Eukaryota"/>
</dbReference>
<dbReference type="InterPro" id="IPR001128">
    <property type="entry name" value="Cyt_P450"/>
</dbReference>
<organism evidence="12 13">
    <name type="scientific">Heterobasidion irregulare (strain TC 32-1)</name>
    <dbReference type="NCBI Taxonomy" id="747525"/>
    <lineage>
        <taxon>Eukaryota</taxon>
        <taxon>Fungi</taxon>
        <taxon>Dikarya</taxon>
        <taxon>Basidiomycota</taxon>
        <taxon>Agaricomycotina</taxon>
        <taxon>Agaricomycetes</taxon>
        <taxon>Russulales</taxon>
        <taxon>Bondarzewiaceae</taxon>
        <taxon>Heterobasidion</taxon>
        <taxon>Heterobasidion annosum species complex</taxon>
    </lineage>
</organism>
<dbReference type="PRINTS" id="PR00463">
    <property type="entry name" value="EP450I"/>
</dbReference>
<evidence type="ECO:0000256" key="5">
    <source>
        <dbReference type="ARBA" id="ARBA00022723"/>
    </source>
</evidence>
<dbReference type="Pfam" id="PF00067">
    <property type="entry name" value="p450"/>
    <property type="match status" value="1"/>
</dbReference>
<dbReference type="PROSITE" id="PS00086">
    <property type="entry name" value="CYTOCHROME_P450"/>
    <property type="match status" value="1"/>
</dbReference>
<dbReference type="PANTHER" id="PTHR46300">
    <property type="entry name" value="P450, PUTATIVE (EUROFUNG)-RELATED-RELATED"/>
    <property type="match status" value="1"/>
</dbReference>
<accession>W4JWK7</accession>
<dbReference type="EMBL" id="KI925463">
    <property type="protein sequence ID" value="ETW77266.1"/>
    <property type="molecule type" value="Genomic_DNA"/>
</dbReference>
<evidence type="ECO:0000256" key="9">
    <source>
        <dbReference type="PIRSR" id="PIRSR602401-1"/>
    </source>
</evidence>
<dbReference type="Gene3D" id="1.10.630.10">
    <property type="entry name" value="Cytochrome P450"/>
    <property type="match status" value="1"/>
</dbReference>
<keyword evidence="11" id="KW-1133">Transmembrane helix</keyword>
<dbReference type="KEGG" id="hir:HETIRDRAFT_65589"/>
<dbReference type="RefSeq" id="XP_009550527.1">
    <property type="nucleotide sequence ID" value="XM_009552232.1"/>
</dbReference>
<feature type="transmembrane region" description="Helical" evidence="11">
    <location>
        <begin position="20"/>
        <end position="39"/>
    </location>
</feature>
<evidence type="ECO:0000313" key="13">
    <source>
        <dbReference type="Proteomes" id="UP000030671"/>
    </source>
</evidence>
<dbReference type="InterPro" id="IPR002401">
    <property type="entry name" value="Cyt_P450_E_grp-I"/>
</dbReference>
<dbReference type="AlphaFoldDB" id="W4JWK7"/>
<evidence type="ECO:0000313" key="12">
    <source>
        <dbReference type="EMBL" id="ETW77266.1"/>
    </source>
</evidence>
<dbReference type="InterPro" id="IPR050364">
    <property type="entry name" value="Cytochrome_P450_fung"/>
</dbReference>
<keyword evidence="5 9" id="KW-0479">Metal-binding</keyword>
<evidence type="ECO:0000256" key="3">
    <source>
        <dbReference type="ARBA" id="ARBA00010617"/>
    </source>
</evidence>
<evidence type="ECO:0000256" key="2">
    <source>
        <dbReference type="ARBA" id="ARBA00005179"/>
    </source>
</evidence>
<evidence type="ECO:0000256" key="7">
    <source>
        <dbReference type="ARBA" id="ARBA00023004"/>
    </source>
</evidence>
<dbReference type="PANTHER" id="PTHR46300:SF4">
    <property type="entry name" value="CYTOCHROME P450 98A3"/>
    <property type="match status" value="1"/>
</dbReference>
<protein>
    <submittedName>
        <fullName evidence="12">Cytochrome P450 monooxygenase 29</fullName>
    </submittedName>
</protein>
<evidence type="ECO:0000256" key="8">
    <source>
        <dbReference type="ARBA" id="ARBA00023033"/>
    </source>
</evidence>
<dbReference type="InterPro" id="IPR036396">
    <property type="entry name" value="Cyt_P450_sf"/>
</dbReference>
<dbReference type="CDD" id="cd11065">
    <property type="entry name" value="CYP64-like"/>
    <property type="match status" value="1"/>
</dbReference>
<dbReference type="Proteomes" id="UP000030671">
    <property type="component" value="Unassembled WGS sequence"/>
</dbReference>
<evidence type="ECO:0000256" key="11">
    <source>
        <dbReference type="SAM" id="Phobius"/>
    </source>
</evidence>
<feature type="binding site" description="axial binding residue" evidence="9">
    <location>
        <position position="443"/>
    </location>
    <ligand>
        <name>heme</name>
        <dbReference type="ChEBI" id="CHEBI:30413"/>
    </ligand>
    <ligandPart>
        <name>Fe</name>
        <dbReference type="ChEBI" id="CHEBI:18248"/>
    </ligandPart>
</feature>
<dbReference type="GO" id="GO:0016705">
    <property type="term" value="F:oxidoreductase activity, acting on paired donors, with incorporation or reduction of molecular oxygen"/>
    <property type="evidence" value="ECO:0007669"/>
    <property type="project" value="InterPro"/>
</dbReference>
<dbReference type="GO" id="GO:0005506">
    <property type="term" value="F:iron ion binding"/>
    <property type="evidence" value="ECO:0007669"/>
    <property type="project" value="InterPro"/>
</dbReference>
<dbReference type="GO" id="GO:0004497">
    <property type="term" value="F:monooxygenase activity"/>
    <property type="evidence" value="ECO:0007669"/>
    <property type="project" value="UniProtKB-KW"/>
</dbReference>
<sequence>MHPSDVLLLQIPAALAESWHLPLIFLLSYSLYAFVGWNFKRRRMPPGPKGLPFIGSEYQVPSIKPWRKFAEWNRQYGPVVSLFLGSTPVVVLGKAQPAWDLLEKRSDIYSSRPRFIMGGEIFSDNLRGLMLPSGEGWRKFRRVLHGGLHSRKADTYRDIQSLESKLLMSQLLTDPKNYENHIRRYAASVVVSLTYGKRIDSVDEWIVKENMASMACSLPGKYIVESWPWLLKLPRSLQWFRWEAEEQRRRDVKLLTHLLDDVKSRTAEGTCPPCLASETLSKREEMGVSELQVAYTVSSPFGAGIETTFFLLCAYTWSVAMLHYPEAMKKAQAELDEVIGHDRMPGYEDRDTLPYVRALINEILRWRPVAVLGGTAHAVTEDDEYNGMFIPKGASVFANMAGIMQDPEMFPSPDTFCPERFITTTDPRLQSFELPFGFGRRICPGMHLALNSIFINVSRILWGFDIRPVKNAQGQDVLPDVWEFTNGFNSWPVSFECNISARNPKVKACVEREWDAAKEALGKWQ</sequence>
<keyword evidence="4 9" id="KW-0349">Heme</keyword>
<gene>
    <name evidence="12" type="primary">cyp29</name>
    <name evidence="12" type="ORF">HETIRDRAFT_65589</name>
</gene>
<keyword evidence="6 10" id="KW-0560">Oxidoreductase</keyword>
<proteinExistence type="inferred from homology"/>
<comment type="cofactor">
    <cofactor evidence="1 9">
        <name>heme</name>
        <dbReference type="ChEBI" id="CHEBI:30413"/>
    </cofactor>
</comment>
<evidence type="ECO:0000256" key="4">
    <source>
        <dbReference type="ARBA" id="ARBA00022617"/>
    </source>
</evidence>
<dbReference type="OrthoDB" id="1055148at2759"/>
<dbReference type="HOGENOM" id="CLU_001570_2_1_1"/>
<evidence type="ECO:0000256" key="10">
    <source>
        <dbReference type="RuleBase" id="RU000461"/>
    </source>
</evidence>
<comment type="similarity">
    <text evidence="3 10">Belongs to the cytochrome P450 family.</text>
</comment>
<keyword evidence="11" id="KW-0812">Transmembrane</keyword>
<keyword evidence="11" id="KW-0472">Membrane</keyword>
<dbReference type="SUPFAM" id="SSF48264">
    <property type="entry name" value="Cytochrome P450"/>
    <property type="match status" value="1"/>
</dbReference>
<comment type="pathway">
    <text evidence="2">Secondary metabolite biosynthesis.</text>
</comment>
<dbReference type="InterPro" id="IPR017972">
    <property type="entry name" value="Cyt_P450_CS"/>
</dbReference>
<dbReference type="GO" id="GO:0020037">
    <property type="term" value="F:heme binding"/>
    <property type="evidence" value="ECO:0007669"/>
    <property type="project" value="InterPro"/>
</dbReference>
<name>W4JWK7_HETIT</name>
<keyword evidence="13" id="KW-1185">Reference proteome</keyword>
<dbReference type="InParanoid" id="W4JWK7"/>
<dbReference type="GeneID" id="20678744"/>
<keyword evidence="7 9" id="KW-0408">Iron</keyword>